<feature type="binding site" evidence="14">
    <location>
        <begin position="370"/>
        <end position="373"/>
    </location>
    <ligand>
        <name>substrate</name>
    </ligand>
</feature>
<feature type="binding site" evidence="12">
    <location>
        <position position="373"/>
    </location>
    <ligand>
        <name>(2R)-2-phosphoglycerate</name>
        <dbReference type="ChEBI" id="CHEBI:58289"/>
    </ligand>
</feature>
<evidence type="ECO:0000256" key="13">
    <source>
        <dbReference type="PIRSR" id="PIRSR001400-1"/>
    </source>
</evidence>
<feature type="binding site" evidence="12 15">
    <location>
        <position position="318"/>
    </location>
    <ligand>
        <name>Mg(2+)</name>
        <dbReference type="ChEBI" id="CHEBI:18420"/>
    </ligand>
</feature>
<evidence type="ECO:0000256" key="12">
    <source>
        <dbReference type="HAMAP-Rule" id="MF_00318"/>
    </source>
</evidence>
<keyword evidence="9 12" id="KW-0324">Glycolysis</keyword>
<comment type="cofactor">
    <cofactor evidence="12">
        <name>Mg(2+)</name>
        <dbReference type="ChEBI" id="CHEBI:18420"/>
    </cofactor>
    <text evidence="12">Binds a second Mg(2+) ion via substrate during catalysis.</text>
</comment>
<dbReference type="Pfam" id="PF00113">
    <property type="entry name" value="Enolase_C"/>
    <property type="match status" value="1"/>
</dbReference>
<feature type="binding site" evidence="12">
    <location>
        <position position="343"/>
    </location>
    <ligand>
        <name>(2R)-2-phosphoglycerate</name>
        <dbReference type="ChEBI" id="CHEBI:58289"/>
    </ligand>
</feature>
<dbReference type="EMBL" id="CP016181">
    <property type="protein sequence ID" value="AWY00025.1"/>
    <property type="molecule type" value="Genomic_DNA"/>
</dbReference>
<comment type="similarity">
    <text evidence="2 12">Belongs to the enolase family.</text>
</comment>
<protein>
    <recommendedName>
        <fullName evidence="4 12">Enolase</fullName>
        <ecNumber evidence="3 12">4.2.1.11</ecNumber>
    </recommendedName>
    <alternativeName>
        <fullName evidence="12">2-phospho-D-glycerate hydro-lyase</fullName>
    </alternativeName>
    <alternativeName>
        <fullName evidence="12">2-phosphoglycerate dehydratase</fullName>
    </alternativeName>
</protein>
<dbReference type="SFLD" id="SFLDG00178">
    <property type="entry name" value="enolase"/>
    <property type="match status" value="1"/>
</dbReference>
<dbReference type="HAMAP" id="MF_00318">
    <property type="entry name" value="Enolase"/>
    <property type="match status" value="1"/>
</dbReference>
<dbReference type="InterPro" id="IPR029017">
    <property type="entry name" value="Enolase-like_N"/>
</dbReference>
<dbReference type="OrthoDB" id="9804716at2"/>
<dbReference type="SMART" id="SM01193">
    <property type="entry name" value="Enolase_N"/>
    <property type="match status" value="1"/>
</dbReference>
<comment type="cofactor">
    <cofactor evidence="15">
        <name>Mg(2+)</name>
        <dbReference type="ChEBI" id="CHEBI:18420"/>
    </cofactor>
    <text evidence="15">Mg(2+) is required for catalysis and for stabilizing the dimer.</text>
</comment>
<keyword evidence="18" id="KW-0670">Pyruvate</keyword>
<feature type="binding site" evidence="14">
    <location>
        <position position="394"/>
    </location>
    <ligand>
        <name>substrate</name>
    </ligand>
</feature>
<evidence type="ECO:0000256" key="6">
    <source>
        <dbReference type="ARBA" id="ARBA00022525"/>
    </source>
</evidence>
<feature type="active site" description="Proton donor" evidence="12 13">
    <location>
        <position position="209"/>
    </location>
</feature>
<feature type="binding site" evidence="12 15">
    <location>
        <position position="246"/>
    </location>
    <ligand>
        <name>Mg(2+)</name>
        <dbReference type="ChEBI" id="CHEBI:18420"/>
    </ligand>
</feature>
<comment type="function">
    <text evidence="11 12">Catalyzes the reversible conversion of 2-phosphoglycerate (2-PG) into phosphoenolpyruvate (PEP). It is essential for the degradation of carbohydrates via glycolysis.</text>
</comment>
<evidence type="ECO:0000256" key="5">
    <source>
        <dbReference type="ARBA" id="ARBA00022490"/>
    </source>
</evidence>
<accession>A0A2Z4PRH7</accession>
<evidence type="ECO:0000256" key="15">
    <source>
        <dbReference type="PIRSR" id="PIRSR001400-3"/>
    </source>
</evidence>
<dbReference type="PANTHER" id="PTHR11902:SF1">
    <property type="entry name" value="ENOLASE"/>
    <property type="match status" value="1"/>
</dbReference>
<dbReference type="GO" id="GO:0000287">
    <property type="term" value="F:magnesium ion binding"/>
    <property type="evidence" value="ECO:0007669"/>
    <property type="project" value="UniProtKB-UniRule"/>
</dbReference>
<evidence type="ECO:0000256" key="7">
    <source>
        <dbReference type="ARBA" id="ARBA00022723"/>
    </source>
</evidence>
<keyword evidence="5 12" id="KW-0963">Cytoplasm</keyword>
<evidence type="ECO:0000256" key="9">
    <source>
        <dbReference type="ARBA" id="ARBA00023152"/>
    </source>
</evidence>
<reference evidence="18 19" key="1">
    <citation type="submission" date="2016-06" db="EMBL/GenBank/DDBJ databases">
        <title>The sequenced genome of the ice-adhering bacterium Marinomonas primoryensis, from Antarctica.</title>
        <authorList>
            <person name="Graham L."/>
            <person name="Vance T.D.R."/>
            <person name="Davies P.L."/>
        </authorList>
    </citation>
    <scope>NUCLEOTIDE SEQUENCE [LARGE SCALE GENOMIC DNA]</scope>
    <source>
        <strain evidence="18 19">AceL</strain>
    </source>
</reference>
<evidence type="ECO:0000256" key="3">
    <source>
        <dbReference type="ARBA" id="ARBA00012058"/>
    </source>
</evidence>
<dbReference type="InterPro" id="IPR020811">
    <property type="entry name" value="Enolase_N"/>
</dbReference>
<evidence type="ECO:0000259" key="16">
    <source>
        <dbReference type="SMART" id="SM01192"/>
    </source>
</evidence>
<dbReference type="InterPro" id="IPR036849">
    <property type="entry name" value="Enolase-like_C_sf"/>
</dbReference>
<evidence type="ECO:0000256" key="8">
    <source>
        <dbReference type="ARBA" id="ARBA00022842"/>
    </source>
</evidence>
<dbReference type="GO" id="GO:0009986">
    <property type="term" value="C:cell surface"/>
    <property type="evidence" value="ECO:0007669"/>
    <property type="project" value="UniProtKB-SubCell"/>
</dbReference>
<dbReference type="SMART" id="SM01192">
    <property type="entry name" value="Enolase_C"/>
    <property type="match status" value="1"/>
</dbReference>
<evidence type="ECO:0000256" key="4">
    <source>
        <dbReference type="ARBA" id="ARBA00017068"/>
    </source>
</evidence>
<dbReference type="InterPro" id="IPR020809">
    <property type="entry name" value="Enolase_CS"/>
</dbReference>
<feature type="binding site" evidence="12 15">
    <location>
        <position position="291"/>
    </location>
    <ligand>
        <name>Mg(2+)</name>
        <dbReference type="ChEBI" id="CHEBI:18420"/>
    </ligand>
</feature>
<evidence type="ECO:0000313" key="19">
    <source>
        <dbReference type="Proteomes" id="UP000249898"/>
    </source>
</evidence>
<evidence type="ECO:0000256" key="2">
    <source>
        <dbReference type="ARBA" id="ARBA00009604"/>
    </source>
</evidence>
<dbReference type="PRINTS" id="PR00148">
    <property type="entry name" value="ENOLASE"/>
</dbReference>
<evidence type="ECO:0000256" key="14">
    <source>
        <dbReference type="PIRSR" id="PIRSR001400-2"/>
    </source>
</evidence>
<keyword evidence="8 12" id="KW-0460">Magnesium</keyword>
<dbReference type="SFLD" id="SFLDS00001">
    <property type="entry name" value="Enolase"/>
    <property type="match status" value="1"/>
</dbReference>
<dbReference type="PANTHER" id="PTHR11902">
    <property type="entry name" value="ENOLASE"/>
    <property type="match status" value="1"/>
</dbReference>
<dbReference type="SFLD" id="SFLDF00002">
    <property type="entry name" value="enolase"/>
    <property type="match status" value="1"/>
</dbReference>
<dbReference type="GO" id="GO:0005576">
    <property type="term" value="C:extracellular region"/>
    <property type="evidence" value="ECO:0007669"/>
    <property type="project" value="UniProtKB-SubCell"/>
</dbReference>
<feature type="domain" description="Enolase N-terminal" evidence="17">
    <location>
        <begin position="4"/>
        <end position="134"/>
    </location>
</feature>
<keyword evidence="7 12" id="KW-0479">Metal-binding</keyword>
<dbReference type="GO" id="GO:0004634">
    <property type="term" value="F:phosphopyruvate hydratase activity"/>
    <property type="evidence" value="ECO:0007669"/>
    <property type="project" value="UniProtKB-UniRule"/>
</dbReference>
<sequence length="433" mass="45846">MSQIVDIKAREVLDSRGNPTVEADVILADGSVGSACAPSGASTGSREALELRDGDKSRYLGKGVLKAVAAVNGPIRGALIGKDALAQAELDQVMIDLDGTENKSTFGANAILAVSLAAAKAAAISKKVPLYAHIADINGTPGVYSMPVPMMNIINGGEHADNNVDIQEFMIQPVGAPNFREALRYGAEIFHALKKVLSDRGLSTAVGDEGGFAPNLSSNAEALAVIKEAVGVAGYELGKDITLAMDCAASEFYDKEENVYNLKGEGKKFTSEEFNFFLQDLTKQYPIVSIEDGLDESDWDGFAHQTKLMGDKIQLVGDDLFVTNTKILKRGIDNGIANSILIKFNQIGSLTETLAAIKMAKDAGFTVVISHRSGETEDATIADLAVGTAAGQIKTGSLCRSDRVAKYNQLLRIEEQLGGKAPYKGLSEIKGQA</sequence>
<evidence type="ECO:0000256" key="10">
    <source>
        <dbReference type="ARBA" id="ARBA00023239"/>
    </source>
</evidence>
<evidence type="ECO:0000256" key="11">
    <source>
        <dbReference type="ARBA" id="ARBA00045763"/>
    </source>
</evidence>
<feature type="binding site" evidence="12">
    <location>
        <position position="394"/>
    </location>
    <ligand>
        <name>(2R)-2-phosphoglycerate</name>
        <dbReference type="ChEBI" id="CHEBI:58289"/>
    </ligand>
</feature>
<keyword evidence="10 12" id="KW-0456">Lyase</keyword>
<dbReference type="Gene3D" id="3.30.390.10">
    <property type="entry name" value="Enolase-like, N-terminal domain"/>
    <property type="match status" value="1"/>
</dbReference>
<gene>
    <name evidence="12" type="primary">eno</name>
    <name evidence="18" type="ORF">A8139_08465</name>
</gene>
<dbReference type="RefSeq" id="WP_112137308.1">
    <property type="nucleotide sequence ID" value="NZ_CP016181.1"/>
</dbReference>
<feature type="active site" description="Proton acceptor" evidence="12 13">
    <location>
        <position position="343"/>
    </location>
</feature>
<dbReference type="SUPFAM" id="SSF51604">
    <property type="entry name" value="Enolase C-terminal domain-like"/>
    <property type="match status" value="1"/>
</dbReference>
<dbReference type="EC" id="4.2.1.11" evidence="3 12"/>
<comment type="pathway">
    <text evidence="1 12">Carbohydrate degradation; glycolysis; pyruvate from D-glyceraldehyde 3-phosphate: step 4/5.</text>
</comment>
<feature type="binding site" evidence="12">
    <location>
        <position position="372"/>
    </location>
    <ligand>
        <name>(2R)-2-phosphoglycerate</name>
        <dbReference type="ChEBI" id="CHEBI:58289"/>
    </ligand>
</feature>
<dbReference type="InterPro" id="IPR020810">
    <property type="entry name" value="Enolase_C"/>
</dbReference>
<dbReference type="NCBIfam" id="TIGR01060">
    <property type="entry name" value="eno"/>
    <property type="match status" value="1"/>
</dbReference>
<dbReference type="InterPro" id="IPR000941">
    <property type="entry name" value="Enolase"/>
</dbReference>
<proteinExistence type="inferred from homology"/>
<evidence type="ECO:0000256" key="1">
    <source>
        <dbReference type="ARBA" id="ARBA00005031"/>
    </source>
</evidence>
<dbReference type="UniPathway" id="UPA00109">
    <property type="reaction ID" value="UER00187"/>
</dbReference>
<feature type="binding site" evidence="14">
    <location>
        <position position="291"/>
    </location>
    <ligand>
        <name>substrate</name>
    </ligand>
</feature>
<comment type="subcellular location">
    <subcellularLocation>
        <location evidence="12">Cytoplasm</location>
    </subcellularLocation>
    <subcellularLocation>
        <location evidence="12">Secreted</location>
    </subcellularLocation>
    <subcellularLocation>
        <location evidence="12">Cell surface</location>
    </subcellularLocation>
    <text evidence="12">Fractions of enolase are present in both the cytoplasm and on the cell surface.</text>
</comment>
<dbReference type="GO" id="GO:0006096">
    <property type="term" value="P:glycolytic process"/>
    <property type="evidence" value="ECO:0007669"/>
    <property type="project" value="UniProtKB-UniRule"/>
</dbReference>
<feature type="binding site" evidence="14">
    <location>
        <position position="159"/>
    </location>
    <ligand>
        <name>substrate</name>
    </ligand>
</feature>
<name>A0A2Z4PRH7_9GAMM</name>
<evidence type="ECO:0000259" key="17">
    <source>
        <dbReference type="SMART" id="SM01193"/>
    </source>
</evidence>
<dbReference type="FunFam" id="3.20.20.120:FF:000001">
    <property type="entry name" value="Enolase"/>
    <property type="match status" value="1"/>
</dbReference>
<evidence type="ECO:0000313" key="18">
    <source>
        <dbReference type="EMBL" id="AWY00025.1"/>
    </source>
</evidence>
<dbReference type="SUPFAM" id="SSF54826">
    <property type="entry name" value="Enolase N-terminal domain-like"/>
    <property type="match status" value="1"/>
</dbReference>
<dbReference type="Pfam" id="PF03952">
    <property type="entry name" value="Enolase_N"/>
    <property type="match status" value="1"/>
</dbReference>
<dbReference type="GO" id="GO:0000015">
    <property type="term" value="C:phosphopyruvate hydratase complex"/>
    <property type="evidence" value="ECO:0007669"/>
    <property type="project" value="InterPro"/>
</dbReference>
<comment type="catalytic activity">
    <reaction evidence="12">
        <text>(2R)-2-phosphoglycerate = phosphoenolpyruvate + H2O</text>
        <dbReference type="Rhea" id="RHEA:10164"/>
        <dbReference type="ChEBI" id="CHEBI:15377"/>
        <dbReference type="ChEBI" id="CHEBI:58289"/>
        <dbReference type="ChEBI" id="CHEBI:58702"/>
        <dbReference type="EC" id="4.2.1.11"/>
    </reaction>
</comment>
<dbReference type="AlphaFoldDB" id="A0A2Z4PRH7"/>
<comment type="subunit">
    <text evidence="12">Component of the RNA degradosome, a multiprotein complex involved in RNA processing and mRNA degradation.</text>
</comment>
<dbReference type="Proteomes" id="UP000249898">
    <property type="component" value="Chromosome"/>
</dbReference>
<organism evidence="18 19">
    <name type="scientific">Marinomonas primoryensis</name>
    <dbReference type="NCBI Taxonomy" id="178399"/>
    <lineage>
        <taxon>Bacteria</taxon>
        <taxon>Pseudomonadati</taxon>
        <taxon>Pseudomonadota</taxon>
        <taxon>Gammaproteobacteria</taxon>
        <taxon>Oceanospirillales</taxon>
        <taxon>Oceanospirillaceae</taxon>
        <taxon>Marinomonas</taxon>
    </lineage>
</organism>
<feature type="domain" description="Enolase C-terminal TIM barrel" evidence="16">
    <location>
        <begin position="143"/>
        <end position="431"/>
    </location>
</feature>
<keyword evidence="6 12" id="KW-0964">Secreted</keyword>
<dbReference type="CDD" id="cd03313">
    <property type="entry name" value="enolase"/>
    <property type="match status" value="1"/>
</dbReference>
<dbReference type="PROSITE" id="PS00164">
    <property type="entry name" value="ENOLASE"/>
    <property type="match status" value="1"/>
</dbReference>
<feature type="binding site" evidence="14">
    <location>
        <position position="318"/>
    </location>
    <ligand>
        <name>substrate</name>
    </ligand>
</feature>
<feature type="binding site" evidence="12">
    <location>
        <position position="167"/>
    </location>
    <ligand>
        <name>(2R)-2-phosphoglycerate</name>
        <dbReference type="ChEBI" id="CHEBI:58289"/>
    </ligand>
</feature>
<feature type="binding site" evidence="14">
    <location>
        <position position="168"/>
    </location>
    <ligand>
        <name>substrate</name>
    </ligand>
</feature>
<dbReference type="PIRSF" id="PIRSF001400">
    <property type="entry name" value="Enolase"/>
    <property type="match status" value="1"/>
</dbReference>
<dbReference type="Gene3D" id="3.20.20.120">
    <property type="entry name" value="Enolase-like C-terminal domain"/>
    <property type="match status" value="1"/>
</dbReference>
<dbReference type="FunFam" id="3.30.390.10:FF:000001">
    <property type="entry name" value="Enolase"/>
    <property type="match status" value="1"/>
</dbReference>